<evidence type="ECO:0000256" key="3">
    <source>
        <dbReference type="ARBA" id="ARBA00022630"/>
    </source>
</evidence>
<dbReference type="Gene3D" id="1.10.540.10">
    <property type="entry name" value="Acyl-CoA dehydrogenase/oxidase, N-terminal domain"/>
    <property type="match status" value="1"/>
</dbReference>
<dbReference type="PIRSF" id="PIRSF016578">
    <property type="entry name" value="HsaA"/>
    <property type="match status" value="1"/>
</dbReference>
<feature type="domain" description="Acyl-CoA oxidase/dehydrogenase middle" evidence="7">
    <location>
        <begin position="176"/>
        <end position="272"/>
    </location>
</feature>
<dbReference type="GO" id="GO:0050660">
    <property type="term" value="F:flavin adenine dinucleotide binding"/>
    <property type="evidence" value="ECO:0007669"/>
    <property type="project" value="InterPro"/>
</dbReference>
<dbReference type="PANTHER" id="PTHR43884">
    <property type="entry name" value="ACYL-COA DEHYDROGENASE"/>
    <property type="match status" value="1"/>
</dbReference>
<dbReference type="FunFam" id="1.20.140.10:FF:000012">
    <property type="entry name" value="Acyl-CoA dehydrogenase fadE12"/>
    <property type="match status" value="1"/>
</dbReference>
<evidence type="ECO:0000256" key="4">
    <source>
        <dbReference type="ARBA" id="ARBA00022827"/>
    </source>
</evidence>
<feature type="domain" description="Acyl-CoA dehydrogenase/oxidase C-terminal" evidence="6">
    <location>
        <begin position="286"/>
        <end position="434"/>
    </location>
</feature>
<dbReference type="InterPro" id="IPR009100">
    <property type="entry name" value="AcylCoA_DH/oxidase_NM_dom_sf"/>
</dbReference>
<evidence type="ECO:0000256" key="2">
    <source>
        <dbReference type="ARBA" id="ARBA00009347"/>
    </source>
</evidence>
<dbReference type="EMBL" id="CP138590">
    <property type="protein sequence ID" value="WPH03782.1"/>
    <property type="molecule type" value="Genomic_DNA"/>
</dbReference>
<feature type="domain" description="Acyl-CoA dehydrogenase/oxidase N-terminal" evidence="8">
    <location>
        <begin position="59"/>
        <end position="172"/>
    </location>
</feature>
<dbReference type="InterPro" id="IPR037069">
    <property type="entry name" value="AcylCoA_DH/ox_N_sf"/>
</dbReference>
<evidence type="ECO:0000256" key="5">
    <source>
        <dbReference type="RuleBase" id="RU362125"/>
    </source>
</evidence>
<dbReference type="SUPFAM" id="SSF47203">
    <property type="entry name" value="Acyl-CoA dehydrogenase C-terminal domain-like"/>
    <property type="match status" value="1"/>
</dbReference>
<dbReference type="Pfam" id="PF00441">
    <property type="entry name" value="Acyl-CoA_dh_1"/>
    <property type="match status" value="1"/>
</dbReference>
<dbReference type="Gene3D" id="1.20.140.10">
    <property type="entry name" value="Butyryl-CoA Dehydrogenase, subunit A, domain 3"/>
    <property type="match status" value="1"/>
</dbReference>
<keyword evidence="4 5" id="KW-0274">FAD</keyword>
<comment type="cofactor">
    <cofactor evidence="1 5">
        <name>FAD</name>
        <dbReference type="ChEBI" id="CHEBI:57692"/>
    </cofactor>
</comment>
<evidence type="ECO:0000259" key="8">
    <source>
        <dbReference type="Pfam" id="PF02771"/>
    </source>
</evidence>
<dbReference type="GO" id="GO:0003995">
    <property type="term" value="F:acyl-CoA dehydrogenase activity"/>
    <property type="evidence" value="ECO:0007669"/>
    <property type="project" value="TreeGrafter"/>
</dbReference>
<dbReference type="Pfam" id="PF02770">
    <property type="entry name" value="Acyl-CoA_dh_M"/>
    <property type="match status" value="1"/>
</dbReference>
<dbReference type="SUPFAM" id="SSF56645">
    <property type="entry name" value="Acyl-CoA dehydrogenase NM domain-like"/>
    <property type="match status" value="1"/>
</dbReference>
<keyword evidence="5" id="KW-0560">Oxidoreductase</keyword>
<dbReference type="Gene3D" id="2.40.110.10">
    <property type="entry name" value="Butyryl-CoA Dehydrogenase, subunit A, domain 2"/>
    <property type="match status" value="1"/>
</dbReference>
<dbReference type="Pfam" id="PF02771">
    <property type="entry name" value="Acyl-CoA_dh_N"/>
    <property type="match status" value="1"/>
</dbReference>
<dbReference type="PANTHER" id="PTHR43884:SF12">
    <property type="entry name" value="ISOVALERYL-COA DEHYDROGENASE, MITOCHONDRIAL-RELATED"/>
    <property type="match status" value="1"/>
</dbReference>
<proteinExistence type="inferred from homology"/>
<dbReference type="InterPro" id="IPR046373">
    <property type="entry name" value="Acyl-CoA_Oxase/DH_mid-dom_sf"/>
</dbReference>
<dbReference type="InterPro" id="IPR013786">
    <property type="entry name" value="AcylCoA_DH/ox_N"/>
</dbReference>
<evidence type="ECO:0000256" key="1">
    <source>
        <dbReference type="ARBA" id="ARBA00001974"/>
    </source>
</evidence>
<dbReference type="InterPro" id="IPR009075">
    <property type="entry name" value="AcylCo_DH/oxidase_C"/>
</dbReference>
<gene>
    <name evidence="9" type="ORF">R9X50_00666500</name>
</gene>
<keyword evidence="10" id="KW-1185">Reference proteome</keyword>
<dbReference type="InterPro" id="IPR006091">
    <property type="entry name" value="Acyl-CoA_Oxase/DH_mid-dom"/>
</dbReference>
<evidence type="ECO:0000313" key="9">
    <source>
        <dbReference type="EMBL" id="WPH03782.1"/>
    </source>
</evidence>
<dbReference type="CDD" id="cd00567">
    <property type="entry name" value="ACAD"/>
    <property type="match status" value="1"/>
</dbReference>
<keyword evidence="3 5" id="KW-0285">Flavoprotein</keyword>
<dbReference type="InterPro" id="IPR036250">
    <property type="entry name" value="AcylCo_DH-like_C"/>
</dbReference>
<sequence>MRGIYHSFANLVVRVGQRNIGLQRQAWRPFPITASLQPTRRHAHGQATEYLQMSDPDLTESQRTVREAISKICSKYPDEYWMELDNAGKFSLDLHADLARDGWLGICLPQKYGGSELGISEATVMMQTISESGGGMTAASSVHMNIFGLEPIVKFATEEQKERWLVPVIQGKERSCFGVTEPNTGLDTLKLQSTATRDGDHYILKGQKIWTSTAQTAEKILILVRTTPLDKVEKPTHGLSLFYTDLDRSAVQVTEILKMGRASVDSNSLFFDGWKVPAEDLIGEEGNGFKMIMQGMNAERVLVGAEALGLGFAALRRAAIYAKERVVFGRQIGKNQGIQHPLAESWMKLEAARLMLYQAARLYDEGYAAGEFANAGKYLAAEAAFEAAERAVMVHGGMGYAKEYHVERYCREAMLPRLAPVSREMIFNYIGERVLGLPRSY</sequence>
<comment type="similarity">
    <text evidence="2 5">Belongs to the acyl-CoA dehydrogenase family.</text>
</comment>
<dbReference type="AlphaFoldDB" id="A0AAQ3MDF3"/>
<dbReference type="Proteomes" id="UP001303373">
    <property type="component" value="Chromosome 11"/>
</dbReference>
<protein>
    <submittedName>
        <fullName evidence="9">Acyl-CoA dehydrogenase NM domain-like protein</fullName>
    </submittedName>
</protein>
<name>A0AAQ3MDF3_9PEZI</name>
<evidence type="ECO:0000259" key="6">
    <source>
        <dbReference type="Pfam" id="PF00441"/>
    </source>
</evidence>
<evidence type="ECO:0000259" key="7">
    <source>
        <dbReference type="Pfam" id="PF02770"/>
    </source>
</evidence>
<evidence type="ECO:0000313" key="10">
    <source>
        <dbReference type="Proteomes" id="UP001303373"/>
    </source>
</evidence>
<accession>A0AAQ3MDF3</accession>
<organism evidence="9 10">
    <name type="scientific">Acrodontium crateriforme</name>
    <dbReference type="NCBI Taxonomy" id="150365"/>
    <lineage>
        <taxon>Eukaryota</taxon>
        <taxon>Fungi</taxon>
        <taxon>Dikarya</taxon>
        <taxon>Ascomycota</taxon>
        <taxon>Pezizomycotina</taxon>
        <taxon>Dothideomycetes</taxon>
        <taxon>Dothideomycetidae</taxon>
        <taxon>Mycosphaerellales</taxon>
        <taxon>Teratosphaeriaceae</taxon>
        <taxon>Acrodontium</taxon>
    </lineage>
</organism>
<reference evidence="9 10" key="1">
    <citation type="submission" date="2023-11" db="EMBL/GenBank/DDBJ databases">
        <title>An acidophilic fungus is an integral part of prey digestion in a carnivorous sundew plant.</title>
        <authorList>
            <person name="Tsai I.J."/>
        </authorList>
    </citation>
    <scope>NUCLEOTIDE SEQUENCE [LARGE SCALE GENOMIC DNA]</scope>
    <source>
        <strain evidence="9">169a</strain>
    </source>
</reference>